<accession>A0A941JNJ2</accession>
<protein>
    <submittedName>
        <fullName evidence="1">Uncharacterized protein</fullName>
    </submittedName>
</protein>
<evidence type="ECO:0000313" key="1">
    <source>
        <dbReference type="EMBL" id="MBR8829394.1"/>
    </source>
</evidence>
<gene>
    <name evidence="1" type="ORF">DSM107014_16100</name>
</gene>
<dbReference type="AlphaFoldDB" id="A0A941JNJ2"/>
<reference evidence="1" key="1">
    <citation type="submission" date="2021-02" db="EMBL/GenBank/DDBJ databases">
        <title>Metagenome analyses of Stigonema ocellatum DSM 106950, Chlorogloea purpurea SAG 13.99 and Gomphosphaeria aponina DSM 107014.</title>
        <authorList>
            <person name="Marter P."/>
            <person name="Huang S."/>
        </authorList>
    </citation>
    <scope>NUCLEOTIDE SEQUENCE</scope>
    <source>
        <strain evidence="1">JP213</strain>
    </source>
</reference>
<name>A0A941JNJ2_9CHRO</name>
<dbReference type="EMBL" id="JADQBC010000131">
    <property type="protein sequence ID" value="MBR8829394.1"/>
    <property type="molecule type" value="Genomic_DNA"/>
</dbReference>
<dbReference type="Proteomes" id="UP000767446">
    <property type="component" value="Unassembled WGS sequence"/>
</dbReference>
<evidence type="ECO:0000313" key="2">
    <source>
        <dbReference type="Proteomes" id="UP000767446"/>
    </source>
</evidence>
<proteinExistence type="predicted"/>
<sequence>MKKIKEIDMYVDLILNRKPNEQPWWNRPVWGENSLLEMAIDVLRKQDIHHTYIAKHNEGIEELKCIMVIANTMDNENFKNREFIKFAKIKNALKKGVEEYCGLDNSIKIMKVAIEKNESFQKIDKVESLYRGLKEQELYKFVFEQLEQNRDFEAKFLENVQQQFVELLPKVKSEEGRTALQSYMEALNALAKEKIGLKLLYFFKQDNLKYASILKGLGAIVKNIEQDNKLDLQDILLLVNAYHEDLQQLGPIIGLPEGKNEPEMYSRIIQYVVLRKKYQRLYIEFINLLEILKSGYQSYQSVINLRQEYSSRKYKQPETFTYKIPGEKLFHDYQEMLVDS</sequence>
<organism evidence="1 2">
    <name type="scientific">Gomphosphaeria aponina SAG 52.96 = DSM 107014</name>
    <dbReference type="NCBI Taxonomy" id="1521640"/>
    <lineage>
        <taxon>Bacteria</taxon>
        <taxon>Bacillati</taxon>
        <taxon>Cyanobacteriota</taxon>
        <taxon>Cyanophyceae</taxon>
        <taxon>Oscillatoriophycideae</taxon>
        <taxon>Chroococcales</taxon>
        <taxon>Gomphosphaeriaceae</taxon>
        <taxon>Gomphosphaeria</taxon>
    </lineage>
</organism>
<comment type="caution">
    <text evidence="1">The sequence shown here is derived from an EMBL/GenBank/DDBJ whole genome shotgun (WGS) entry which is preliminary data.</text>
</comment>